<dbReference type="EMBL" id="CP022657">
    <property type="protein sequence ID" value="ASS73972.1"/>
    <property type="molecule type" value="Genomic_DNA"/>
</dbReference>
<protein>
    <submittedName>
        <fullName evidence="1">Uncharacterized protein</fullName>
    </submittedName>
</protein>
<organism evidence="1 2">
    <name type="scientific">Tumebacillus algifaecis</name>
    <dbReference type="NCBI Taxonomy" id="1214604"/>
    <lineage>
        <taxon>Bacteria</taxon>
        <taxon>Bacillati</taxon>
        <taxon>Bacillota</taxon>
        <taxon>Bacilli</taxon>
        <taxon>Bacillales</taxon>
        <taxon>Alicyclobacillaceae</taxon>
        <taxon>Tumebacillus</taxon>
    </lineage>
</organism>
<evidence type="ECO:0000313" key="1">
    <source>
        <dbReference type="EMBL" id="ASS73972.1"/>
    </source>
</evidence>
<evidence type="ECO:0000313" key="2">
    <source>
        <dbReference type="Proteomes" id="UP000214688"/>
    </source>
</evidence>
<reference evidence="1 2" key="1">
    <citation type="journal article" date="2015" name="Int. J. Syst. Evol. Microbiol.">
        <title>Tumebacillus algifaecis sp. nov., isolated from decomposing algal scum.</title>
        <authorList>
            <person name="Wu Y.F."/>
            <person name="Zhang B."/>
            <person name="Xing P."/>
            <person name="Wu Q.L."/>
            <person name="Liu S.J."/>
        </authorList>
    </citation>
    <scope>NUCLEOTIDE SEQUENCE [LARGE SCALE GENOMIC DNA]</scope>
    <source>
        <strain evidence="1 2">THMBR28</strain>
    </source>
</reference>
<dbReference type="Gene3D" id="3.40.1350.10">
    <property type="match status" value="1"/>
</dbReference>
<dbReference type="KEGG" id="tab:CIG75_02565"/>
<dbReference type="Proteomes" id="UP000214688">
    <property type="component" value="Chromosome"/>
</dbReference>
<dbReference type="GO" id="GO:0003676">
    <property type="term" value="F:nucleic acid binding"/>
    <property type="evidence" value="ECO:0007669"/>
    <property type="project" value="InterPro"/>
</dbReference>
<keyword evidence="2" id="KW-1185">Reference proteome</keyword>
<proteinExistence type="predicted"/>
<accession>A0A223CXF8</accession>
<sequence length="45" mass="5393">MDNATQTPIVRTTDFFVTVRRDKEVKYIARTVKRSEEFEQKCLIE</sequence>
<dbReference type="OrthoDB" id="5291587at2"/>
<name>A0A223CXF8_9BACL</name>
<dbReference type="InterPro" id="IPR011856">
    <property type="entry name" value="tRNA_endonuc-like_dom_sf"/>
</dbReference>
<dbReference type="AlphaFoldDB" id="A0A223CXF8"/>
<gene>
    <name evidence="1" type="ORF">CIG75_02565</name>
</gene>